<protein>
    <submittedName>
        <fullName evidence="1">Uncharacterized protein</fullName>
    </submittedName>
</protein>
<name>A0A1A8XBV5_PLAOA</name>
<evidence type="ECO:0000313" key="1">
    <source>
        <dbReference type="EMBL" id="SBT02676.1"/>
    </source>
</evidence>
<gene>
    <name evidence="1" type="ORF">POVCU1_079480</name>
</gene>
<dbReference type="Proteomes" id="UP000078546">
    <property type="component" value="Unassembled WGS sequence"/>
</dbReference>
<sequence length="70" mass="8048">MSYDVHPLLLWKVPIDGCSPTDDTSTFKDVTYGYIQMQVLQLKLLFFRGLDEKLHGCLLKVVSTYMNLHA</sequence>
<evidence type="ECO:0000313" key="2">
    <source>
        <dbReference type="Proteomes" id="UP000078546"/>
    </source>
</evidence>
<accession>A0A1A8XBV5</accession>
<organism evidence="1 2">
    <name type="scientific">Plasmodium ovale curtisi</name>
    <dbReference type="NCBI Taxonomy" id="864141"/>
    <lineage>
        <taxon>Eukaryota</taxon>
        <taxon>Sar</taxon>
        <taxon>Alveolata</taxon>
        <taxon>Apicomplexa</taxon>
        <taxon>Aconoidasida</taxon>
        <taxon>Haemosporida</taxon>
        <taxon>Plasmodiidae</taxon>
        <taxon>Plasmodium</taxon>
        <taxon>Plasmodium (Plasmodium)</taxon>
    </lineage>
</organism>
<reference evidence="2" key="1">
    <citation type="submission" date="2016-05" db="EMBL/GenBank/DDBJ databases">
        <authorList>
            <person name="Naeem Raeece"/>
        </authorList>
    </citation>
    <scope>NUCLEOTIDE SEQUENCE [LARGE SCALE GENOMIC DNA]</scope>
</reference>
<proteinExistence type="predicted"/>
<dbReference type="EMBL" id="FLQV01003643">
    <property type="protein sequence ID" value="SBT02676.1"/>
    <property type="molecule type" value="Genomic_DNA"/>
</dbReference>
<dbReference type="AlphaFoldDB" id="A0A1A8XBV5"/>